<dbReference type="RefSeq" id="WP_069128255.1">
    <property type="nucleotide sequence ID" value="NZ_MARB01000034.1"/>
</dbReference>
<feature type="domain" description="DUF4382" evidence="1">
    <location>
        <begin position="44"/>
        <end position="194"/>
    </location>
</feature>
<sequence>MPRISKLIALVSLTCILAISLISCGGGGGSSETTTPTSTSAQRTGTVGILLTDKPADPSLFVAMNATIERMGLIGSENGDEVTLFSDEPQTIDLLSLKNESIPFTFRDDVPVGTYCKIRLILSDLELVLADDTPDDLTDNETYHPNLPGNGKLDLLARDCFTVEEGNVITVQVDMDGGNSIHITGNNNGYNFRPVVFVDVLEEGFESKLVRLEGEITEVMPDENSLLICDALPMQQTASMECVEIKLGDDTAFFDNLNYNGEPRSLDELLLEENLGEVVVVVGWPDHQVMPHVDVDVDIPRGHLPSPGECRLWMIDEPPGLQSPPGDCELLEEQITDVSVLVDHEGVVSDRYHPLMEVDALVIELGDFLQVEGEVAADADISGFGMNVTESGSVVTAGPLDVMFHQDEPGINGTRIVSKSGDILDYLEVTVPRKVQVDGVLDLTGTEAVLKAALVIIDTTTEENDQQITGTILSIGANGFVLSPEEGTVCGIATTDLAVTYADGVDFLTVVITDTVSEISQDGTLEVGQDVGINGS</sequence>
<dbReference type="Proteomes" id="UP000094769">
    <property type="component" value="Unassembled WGS sequence"/>
</dbReference>
<evidence type="ECO:0000313" key="2">
    <source>
        <dbReference type="EMBL" id="ODJ85824.1"/>
    </source>
</evidence>
<protein>
    <recommendedName>
        <fullName evidence="1">DUF4382 domain-containing protein</fullName>
    </recommendedName>
</protein>
<evidence type="ECO:0000313" key="3">
    <source>
        <dbReference type="Proteomes" id="UP000094769"/>
    </source>
</evidence>
<comment type="caution">
    <text evidence="2">The sequence shown here is derived from an EMBL/GenBank/DDBJ whole genome shotgun (WGS) entry which is preliminary data.</text>
</comment>
<keyword evidence="3" id="KW-1185">Reference proteome</keyword>
<dbReference type="Pfam" id="PF14321">
    <property type="entry name" value="DUF4382"/>
    <property type="match status" value="1"/>
</dbReference>
<dbReference type="PROSITE" id="PS51257">
    <property type="entry name" value="PROKAR_LIPOPROTEIN"/>
    <property type="match status" value="1"/>
</dbReference>
<dbReference type="InterPro" id="IPR025491">
    <property type="entry name" value="DUF4382"/>
</dbReference>
<gene>
    <name evidence="2" type="ORF">CODIS_39400</name>
</gene>
<reference evidence="2 3" key="1">
    <citation type="submission" date="2016-06" db="EMBL/GenBank/DDBJ databases">
        <title>Genome sequence of endosymbiont of Candidatus Endolucinida thiodiazotropha.</title>
        <authorList>
            <person name="Poehlein A."/>
            <person name="Koenig S."/>
            <person name="Heiden S.E."/>
            <person name="Thuermer A."/>
            <person name="Voget S."/>
            <person name="Daniel R."/>
            <person name="Markert S."/>
            <person name="Gros O."/>
            <person name="Schweder T."/>
        </authorList>
    </citation>
    <scope>NUCLEOTIDE SEQUENCE [LARGE SCALE GENOMIC DNA]</scope>
    <source>
        <strain evidence="2 3">COS</strain>
    </source>
</reference>
<dbReference type="EMBL" id="MARB01000034">
    <property type="protein sequence ID" value="ODJ85824.1"/>
    <property type="molecule type" value="Genomic_DNA"/>
</dbReference>
<proteinExistence type="predicted"/>
<dbReference type="OrthoDB" id="894263at2"/>
<name>A0A7Z1AE95_9GAMM</name>
<accession>A0A7Z1AE95</accession>
<evidence type="ECO:0000259" key="1">
    <source>
        <dbReference type="Pfam" id="PF14321"/>
    </source>
</evidence>
<organism evidence="2 3">
    <name type="scientific">Candidatus Thiodiazotropha endolucinida</name>
    <dbReference type="NCBI Taxonomy" id="1655433"/>
    <lineage>
        <taxon>Bacteria</taxon>
        <taxon>Pseudomonadati</taxon>
        <taxon>Pseudomonadota</taxon>
        <taxon>Gammaproteobacteria</taxon>
        <taxon>Chromatiales</taxon>
        <taxon>Sedimenticolaceae</taxon>
        <taxon>Candidatus Thiodiazotropha</taxon>
    </lineage>
</organism>
<dbReference type="AlphaFoldDB" id="A0A7Z1AE95"/>